<feature type="binding site" evidence="5">
    <location>
        <position position="340"/>
    </location>
    <ligand>
        <name>FAD</name>
        <dbReference type="ChEBI" id="CHEBI:57692"/>
    </ligand>
</feature>
<dbReference type="InterPro" id="IPR001100">
    <property type="entry name" value="Pyr_nuc-diS_OxRdtase"/>
</dbReference>
<dbReference type="PANTHER" id="PTHR22912">
    <property type="entry name" value="DISULFIDE OXIDOREDUCTASE"/>
    <property type="match status" value="1"/>
</dbReference>
<feature type="binding site" evidence="5">
    <location>
        <position position="295"/>
    </location>
    <ligand>
        <name>NAD(+)</name>
        <dbReference type="ChEBI" id="CHEBI:57540"/>
    </ligand>
</feature>
<evidence type="ECO:0000256" key="3">
    <source>
        <dbReference type="ARBA" id="ARBA00022827"/>
    </source>
</evidence>
<sequence length="507" mass="53709">MASRNINVHPTGYHPSLLAETTFDIIIIGGGPVGNFAEGRLAKAGLSVAVIQHELYGGECHFFGCIPSKALLRPVEALEAAKKVGGAREAVGSKTVVDHNAVFNRRDKIVDNWDDNNWISVSNGSSGAKLVRGFARIEGTRRVSVQPNGETQRYMLDARIAVVAATGSTPIVPEIAGIEELIPGKELWINRDAVAFDKVPESLIIVGAGPVGCEMATFYSAVGSKVTLITPHAEILATVEREATEIVRKSLEAHGVSVKLSTRAVKVKKVAANSLAVELSNGEQITGSVLMNAVGRRPRTHDFGLETVGLAGGGLPLKTDASLAVQTPGSTEPWLFAVGDVNGLGSTTHMGVYQARIASNTILSIAKKQDQAAKLDLPTGVSVTKSKHLDSTFPRVIFTEPNIAAVGHTLASAQTAGLKAKAVDSNFSIPGTWLYGDEQPGWARWVVEEGTEKLLGATFCCIEGSEFANASQVAIMQGMALTDMVHVVPPFPTRGEVWTYLLNAAGY</sequence>
<dbReference type="InterPro" id="IPR036188">
    <property type="entry name" value="FAD/NAD-bd_sf"/>
</dbReference>
<proteinExistence type="inferred from homology"/>
<dbReference type="PIRSF" id="PIRSF000350">
    <property type="entry name" value="Mercury_reductase_MerA"/>
    <property type="match status" value="1"/>
</dbReference>
<keyword evidence="10" id="KW-1185">Reference proteome</keyword>
<evidence type="ECO:0000259" key="8">
    <source>
        <dbReference type="Pfam" id="PF07992"/>
    </source>
</evidence>
<feature type="domain" description="FAD/NAD(P)-binding" evidence="8">
    <location>
        <begin position="23"/>
        <end position="354"/>
    </location>
</feature>
<gene>
    <name evidence="9" type="ORF">PDIGIT_LOCUS13128</name>
</gene>
<dbReference type="EMBL" id="CAOQHR010000010">
    <property type="protein sequence ID" value="CAI6339962.1"/>
    <property type="molecule type" value="Genomic_DNA"/>
</dbReference>
<dbReference type="PRINTS" id="PR00368">
    <property type="entry name" value="FADPNR"/>
</dbReference>
<dbReference type="AlphaFoldDB" id="A0A9W4USJ1"/>
<keyword evidence="2" id="KW-0285">Flavoprotein</keyword>
<dbReference type="PRINTS" id="PR00411">
    <property type="entry name" value="PNDRDTASEI"/>
</dbReference>
<feature type="binding site" evidence="5">
    <location>
        <begin position="207"/>
        <end position="214"/>
    </location>
    <ligand>
        <name>NAD(+)</name>
        <dbReference type="ChEBI" id="CHEBI:57540"/>
    </ligand>
</feature>
<protein>
    <submittedName>
        <fullName evidence="9">Uncharacterized protein</fullName>
    </submittedName>
</protein>
<reference evidence="9" key="1">
    <citation type="submission" date="2023-01" db="EMBL/GenBank/DDBJ databases">
        <authorList>
            <person name="Van Ghelder C."/>
            <person name="Rancurel C."/>
        </authorList>
    </citation>
    <scope>NUCLEOTIDE SEQUENCE</scope>
    <source>
        <strain evidence="9">CNCM I-4278</strain>
    </source>
</reference>
<dbReference type="SUPFAM" id="SSF55424">
    <property type="entry name" value="FAD/NAD-linked reductases, dimerisation (C-terminal) domain"/>
    <property type="match status" value="1"/>
</dbReference>
<dbReference type="Gene3D" id="3.50.50.60">
    <property type="entry name" value="FAD/NAD(P)-binding domain"/>
    <property type="match status" value="2"/>
</dbReference>
<feature type="domain" description="Pyridine nucleotide-disulphide oxidoreductase dimerisation" evidence="7">
    <location>
        <begin position="394"/>
        <end position="499"/>
    </location>
</feature>
<comment type="cofactor">
    <cofactor evidence="5">
        <name>FAD</name>
        <dbReference type="ChEBI" id="CHEBI:57692"/>
    </cofactor>
    <text evidence="5">Binds 1 FAD per subunit.</text>
</comment>
<dbReference type="Pfam" id="PF02852">
    <property type="entry name" value="Pyr_redox_dim"/>
    <property type="match status" value="1"/>
</dbReference>
<keyword evidence="4 5" id="KW-0520">NAD</keyword>
<organism evidence="9 10">
    <name type="scientific">Periconia digitata</name>
    <dbReference type="NCBI Taxonomy" id="1303443"/>
    <lineage>
        <taxon>Eukaryota</taxon>
        <taxon>Fungi</taxon>
        <taxon>Dikarya</taxon>
        <taxon>Ascomycota</taxon>
        <taxon>Pezizomycotina</taxon>
        <taxon>Dothideomycetes</taxon>
        <taxon>Pleosporomycetidae</taxon>
        <taxon>Pleosporales</taxon>
        <taxon>Massarineae</taxon>
        <taxon>Periconiaceae</taxon>
        <taxon>Periconia</taxon>
    </lineage>
</organism>
<keyword evidence="3 5" id="KW-0274">FAD</keyword>
<dbReference type="InterPro" id="IPR004099">
    <property type="entry name" value="Pyr_nucl-diS_OxRdtase_dimer"/>
</dbReference>
<comment type="similarity">
    <text evidence="1">Belongs to the class-I pyridine nucleotide-disulfide oxidoreductase family.</text>
</comment>
<dbReference type="PANTHER" id="PTHR22912:SF151">
    <property type="entry name" value="DIHYDROLIPOYL DEHYDROGENASE, MITOCHONDRIAL"/>
    <property type="match status" value="1"/>
</dbReference>
<comment type="caution">
    <text evidence="9">The sequence shown here is derived from an EMBL/GenBank/DDBJ whole genome shotgun (WGS) entry which is preliminary data.</text>
</comment>
<dbReference type="Proteomes" id="UP001152607">
    <property type="component" value="Unassembled WGS sequence"/>
</dbReference>
<dbReference type="GO" id="GO:0006103">
    <property type="term" value="P:2-oxoglutarate metabolic process"/>
    <property type="evidence" value="ECO:0007669"/>
    <property type="project" value="TreeGrafter"/>
</dbReference>
<evidence type="ECO:0000256" key="1">
    <source>
        <dbReference type="ARBA" id="ARBA00007532"/>
    </source>
</evidence>
<accession>A0A9W4USJ1</accession>
<evidence type="ECO:0000256" key="5">
    <source>
        <dbReference type="PIRSR" id="PIRSR000350-3"/>
    </source>
</evidence>
<keyword evidence="5" id="KW-0547">Nucleotide-binding</keyword>
<name>A0A9W4USJ1_9PLEO</name>
<feature type="binding site" evidence="5">
    <location>
        <begin position="166"/>
        <end position="168"/>
    </location>
    <ligand>
        <name>FAD</name>
        <dbReference type="ChEBI" id="CHEBI:57692"/>
    </ligand>
</feature>
<dbReference type="GO" id="GO:0004148">
    <property type="term" value="F:dihydrolipoyl dehydrogenase (NADH) activity"/>
    <property type="evidence" value="ECO:0007669"/>
    <property type="project" value="TreeGrafter"/>
</dbReference>
<feature type="binding site" evidence="5">
    <location>
        <position position="69"/>
    </location>
    <ligand>
        <name>FAD</name>
        <dbReference type="ChEBI" id="CHEBI:57692"/>
    </ligand>
</feature>
<dbReference type="InterPro" id="IPR050151">
    <property type="entry name" value="Class-I_Pyr_Nuc-Dis_Oxidored"/>
</dbReference>
<dbReference type="Pfam" id="PF07992">
    <property type="entry name" value="Pyr_redox_2"/>
    <property type="match status" value="1"/>
</dbReference>
<evidence type="ECO:0000256" key="6">
    <source>
        <dbReference type="PIRSR" id="PIRSR000350-4"/>
    </source>
</evidence>
<evidence type="ECO:0000256" key="2">
    <source>
        <dbReference type="ARBA" id="ARBA00022630"/>
    </source>
</evidence>
<dbReference type="OrthoDB" id="361797at2759"/>
<evidence type="ECO:0000259" key="7">
    <source>
        <dbReference type="Pfam" id="PF02852"/>
    </source>
</evidence>
<dbReference type="InterPro" id="IPR023753">
    <property type="entry name" value="FAD/NAD-binding_dom"/>
</dbReference>
<feature type="disulfide bond" description="Redox-active" evidence="6">
    <location>
        <begin position="60"/>
        <end position="65"/>
    </location>
</feature>
<dbReference type="InterPro" id="IPR016156">
    <property type="entry name" value="FAD/NAD-linked_Rdtase_dimer_sf"/>
</dbReference>
<dbReference type="Gene3D" id="3.30.390.30">
    <property type="match status" value="1"/>
</dbReference>
<evidence type="ECO:0000313" key="9">
    <source>
        <dbReference type="EMBL" id="CAI6339962.1"/>
    </source>
</evidence>
<dbReference type="SUPFAM" id="SSF51905">
    <property type="entry name" value="FAD/NAD(P)-binding domain"/>
    <property type="match status" value="1"/>
</dbReference>
<evidence type="ECO:0000313" key="10">
    <source>
        <dbReference type="Proteomes" id="UP001152607"/>
    </source>
</evidence>
<evidence type="ECO:0000256" key="4">
    <source>
        <dbReference type="ARBA" id="ARBA00023027"/>
    </source>
</evidence>
<dbReference type="GO" id="GO:0050660">
    <property type="term" value="F:flavin adenine dinucleotide binding"/>
    <property type="evidence" value="ECO:0007669"/>
    <property type="project" value="TreeGrafter"/>
</dbReference>